<evidence type="ECO:0000313" key="1">
    <source>
        <dbReference type="EMBL" id="ESA10707.1"/>
    </source>
</evidence>
<sequence length="121" mass="14339">MKRRKIFNTHENLIMINSSQIYIIRENFPTFPNLYIRASLHIVLNSVSLMITLNYRFQNDIIDRTLFEGEIAHKLSETESGDKNYSGFVFNILLDIHNIFYNFLYVLTYQRTKQGLIIGDK</sequence>
<gene>
    <name evidence="1" type="ORF">GLOINDRAFT_97182</name>
</gene>
<dbReference type="AlphaFoldDB" id="U9TTE6"/>
<accession>U9TTE6</accession>
<protein>
    <submittedName>
        <fullName evidence="1">Uncharacterized protein</fullName>
    </submittedName>
</protein>
<dbReference type="EMBL" id="KI286813">
    <property type="protein sequence ID" value="ESA10707.1"/>
    <property type="molecule type" value="Genomic_DNA"/>
</dbReference>
<dbReference type="HOGENOM" id="CLU_2039297_0_0_1"/>
<proteinExistence type="predicted"/>
<name>U9TTE6_RHIID</name>
<reference evidence="1" key="1">
    <citation type="submission" date="2013-07" db="EMBL/GenBank/DDBJ databases">
        <title>The genome of an arbuscular mycorrhizal fungus provides insights into the evolution of the oldest plant symbiosis.</title>
        <authorList>
            <consortium name="DOE Joint Genome Institute"/>
            <person name="Tisserant E."/>
            <person name="Malbreil M."/>
            <person name="Kuo A."/>
            <person name="Kohler A."/>
            <person name="Symeonidi A."/>
            <person name="Balestrini R."/>
            <person name="Charron P."/>
            <person name="Duensing N."/>
            <person name="Frei-dit-Frey N."/>
            <person name="Gianinazzi-Pearson V."/>
            <person name="Gilbert B."/>
            <person name="Handa Y."/>
            <person name="Hijri M."/>
            <person name="Kaul R."/>
            <person name="Kawaguchi M."/>
            <person name="Krajinski F."/>
            <person name="Lammers P."/>
            <person name="Lapierre D."/>
            <person name="Masclaux F.G."/>
            <person name="Murat C."/>
            <person name="Morin E."/>
            <person name="Ndikumana S."/>
            <person name="Pagni M."/>
            <person name="Petitpierre D."/>
            <person name="Requena N."/>
            <person name="Rosikiewicz P."/>
            <person name="Riley R."/>
            <person name="Saito K."/>
            <person name="San Clemente H."/>
            <person name="Shapiro H."/>
            <person name="van Tuinen D."/>
            <person name="Becard G."/>
            <person name="Bonfante P."/>
            <person name="Paszkowski U."/>
            <person name="Shachar-Hill Y."/>
            <person name="Young J.P."/>
            <person name="Sanders I.R."/>
            <person name="Henrissat B."/>
            <person name="Rensing S.A."/>
            <person name="Grigoriev I.V."/>
            <person name="Corradi N."/>
            <person name="Roux C."/>
            <person name="Martin F."/>
        </authorList>
    </citation>
    <scope>NUCLEOTIDE SEQUENCE</scope>
    <source>
        <strain evidence="1">DAOM 197198</strain>
    </source>
</reference>
<organism evidence="1">
    <name type="scientific">Rhizophagus irregularis (strain DAOM 181602 / DAOM 197198 / MUCL 43194)</name>
    <name type="common">Arbuscular mycorrhizal fungus</name>
    <name type="synonym">Glomus intraradices</name>
    <dbReference type="NCBI Taxonomy" id="747089"/>
    <lineage>
        <taxon>Eukaryota</taxon>
        <taxon>Fungi</taxon>
        <taxon>Fungi incertae sedis</taxon>
        <taxon>Mucoromycota</taxon>
        <taxon>Glomeromycotina</taxon>
        <taxon>Glomeromycetes</taxon>
        <taxon>Glomerales</taxon>
        <taxon>Glomeraceae</taxon>
        <taxon>Rhizophagus</taxon>
    </lineage>
</organism>